<dbReference type="EMBL" id="QVTD01000003">
    <property type="protein sequence ID" value="RFU65635.1"/>
    <property type="molecule type" value="Genomic_DNA"/>
</dbReference>
<comment type="caution">
    <text evidence="7">The sequence shown here is derived from an EMBL/GenBank/DDBJ whole genome shotgun (WGS) entry which is preliminary data.</text>
</comment>
<evidence type="ECO:0000256" key="1">
    <source>
        <dbReference type="ARBA" id="ARBA00001922"/>
    </source>
</evidence>
<keyword evidence="8" id="KW-1185">Reference proteome</keyword>
<dbReference type="OrthoDB" id="9762378at2"/>
<evidence type="ECO:0000256" key="5">
    <source>
        <dbReference type="ARBA" id="ARBA00023285"/>
    </source>
</evidence>
<dbReference type="GO" id="GO:0046872">
    <property type="term" value="F:metal ion binding"/>
    <property type="evidence" value="ECO:0007669"/>
    <property type="project" value="InterPro"/>
</dbReference>
<comment type="similarity">
    <text evidence="2">Belongs to the methylmalonyl-CoA mutase family.</text>
</comment>
<keyword evidence="4" id="KW-0413">Isomerase</keyword>
<evidence type="ECO:0000313" key="7">
    <source>
        <dbReference type="EMBL" id="RFU65635.1"/>
    </source>
</evidence>
<dbReference type="RefSeq" id="WP_117321808.1">
    <property type="nucleotide sequence ID" value="NZ_QVTD01000003.1"/>
</dbReference>
<organism evidence="7 8">
    <name type="scientific">Peribacillus glennii</name>
    <dbReference type="NCBI Taxonomy" id="2303991"/>
    <lineage>
        <taxon>Bacteria</taxon>
        <taxon>Bacillati</taxon>
        <taxon>Bacillota</taxon>
        <taxon>Bacilli</taxon>
        <taxon>Bacillales</taxon>
        <taxon>Bacillaceae</taxon>
        <taxon>Peribacillus</taxon>
    </lineage>
</organism>
<dbReference type="Proteomes" id="UP000262939">
    <property type="component" value="Unassembled WGS sequence"/>
</dbReference>
<proteinExistence type="inferred from homology"/>
<feature type="domain" description="Methylmalonyl-CoA mutase alpha/beta chain catalytic" evidence="6">
    <location>
        <begin position="54"/>
        <end position="127"/>
    </location>
</feature>
<evidence type="ECO:0000313" key="8">
    <source>
        <dbReference type="Proteomes" id="UP000262939"/>
    </source>
</evidence>
<evidence type="ECO:0000256" key="3">
    <source>
        <dbReference type="ARBA" id="ARBA00022628"/>
    </source>
</evidence>
<sequence length="642" mass="70553">MLSERSIRIKRKRLQMKLDEIKLLSFPEYSLEDWKKAAESSLKGKTIDKLRTNTYEGIELEPLYTAESLPEGNGGQEFPGFSPYTRGIDVTGYREKPWLICQPVYGTSAEDANQNMQTALARGQNAICFPAAMLGDSPEKLLQDLPLHEVPVFIDLAGDGVSSLPLVIESLKKLKFEGQLVKGVLAEDPVAEWAASGNVPTDIDKYFKSWFSGIRRAKEDCPGVKTILVKASNYHNGGANAVQELAYGLAEAVFYLDEGQKNGLSLEELTEKIVFSFAIDSNYFMNIAKLRAARRLWALISEAYGVSSDYFKMHIHAVTSGITETLYDKHVNILRTANQAFAAAVGGIQYLQIHPFDRLNGKRNEFSERLARNTQLILREESHVPAVTDPAGGSFYVEKLTDDITEAVWDKFLKIARQGGILDALKKGAIQSEVASVFIQMQKNAAYRKQSIIGTNVYPNPAENGQQFVKGMENQHESKTDFVEIVPIPTRRVAEDFEHIRLRAEAHAAGSGAAPKLGLVNIGELKAYKQRADFIKGLAAAGGIGTVDTQGCSTLEDVRAFVAETNLKTYCICGSDSDYAEQAKSIAIAAIECLPGVNIYLAGKQGAELEDALKQAGVKGFIHVKTNAVEILSQLLTELEVN</sequence>
<dbReference type="GO" id="GO:0031419">
    <property type="term" value="F:cobalamin binding"/>
    <property type="evidence" value="ECO:0007669"/>
    <property type="project" value="UniProtKB-KW"/>
</dbReference>
<gene>
    <name evidence="7" type="ORF">D0466_07105</name>
</gene>
<dbReference type="SUPFAM" id="SSF52242">
    <property type="entry name" value="Cobalamin (vitamin B12)-binding domain"/>
    <property type="match status" value="1"/>
</dbReference>
<name>A0A372LH55_9BACI</name>
<reference evidence="7 8" key="1">
    <citation type="submission" date="2018-08" db="EMBL/GenBank/DDBJ databases">
        <title>Bacillus chawlae sp. nov., Bacillus glennii sp. nov., and Bacillus saganii sp. nov. Isolated from the Vehicle Assembly Building at Kennedy Space Center where the Viking Spacecraft were Assembled.</title>
        <authorList>
            <person name="Seuylemezian A."/>
            <person name="Vaishampayan P."/>
        </authorList>
    </citation>
    <scope>NUCLEOTIDE SEQUENCE [LARGE SCALE GENOMIC DNA]</scope>
    <source>
        <strain evidence="7 8">V44-8</strain>
    </source>
</reference>
<dbReference type="Gene3D" id="3.20.20.240">
    <property type="entry name" value="Methylmalonyl-CoA mutase"/>
    <property type="match status" value="1"/>
</dbReference>
<keyword evidence="5" id="KW-0170">Cobalt</keyword>
<dbReference type="InterPro" id="IPR006099">
    <property type="entry name" value="MeMalonylCoA_mutase_a/b_cat"/>
</dbReference>
<dbReference type="InterPro" id="IPR016176">
    <property type="entry name" value="Cbl-dep_enz_cat"/>
</dbReference>
<dbReference type="GO" id="GO:0016866">
    <property type="term" value="F:intramolecular transferase activity"/>
    <property type="evidence" value="ECO:0007669"/>
    <property type="project" value="InterPro"/>
</dbReference>
<evidence type="ECO:0000256" key="4">
    <source>
        <dbReference type="ARBA" id="ARBA00023235"/>
    </source>
</evidence>
<dbReference type="AlphaFoldDB" id="A0A372LH55"/>
<evidence type="ECO:0000256" key="2">
    <source>
        <dbReference type="ARBA" id="ARBA00008465"/>
    </source>
</evidence>
<evidence type="ECO:0000259" key="6">
    <source>
        <dbReference type="Pfam" id="PF01642"/>
    </source>
</evidence>
<dbReference type="SUPFAM" id="SSF51703">
    <property type="entry name" value="Cobalamin (vitamin B12)-dependent enzymes"/>
    <property type="match status" value="1"/>
</dbReference>
<dbReference type="InterPro" id="IPR036724">
    <property type="entry name" value="Cobalamin-bd_sf"/>
</dbReference>
<keyword evidence="3" id="KW-0846">Cobalamin</keyword>
<dbReference type="Pfam" id="PF01642">
    <property type="entry name" value="MM_CoA_mutase"/>
    <property type="match status" value="2"/>
</dbReference>
<comment type="cofactor">
    <cofactor evidence="1">
        <name>adenosylcob(III)alamin</name>
        <dbReference type="ChEBI" id="CHEBI:18408"/>
    </cofactor>
</comment>
<dbReference type="CDD" id="cd03677">
    <property type="entry name" value="MM_CoA_mutase_beta"/>
    <property type="match status" value="1"/>
</dbReference>
<dbReference type="Gene3D" id="3.40.50.280">
    <property type="entry name" value="Cobalamin-binding domain"/>
    <property type="match status" value="1"/>
</dbReference>
<dbReference type="PANTHER" id="PTHR48101:SF1">
    <property type="entry name" value="METHYLMALONYL-COA MUTASE, LARGE SUBUNIT"/>
    <property type="match status" value="1"/>
</dbReference>
<accession>A0A372LH55</accession>
<dbReference type="PANTHER" id="PTHR48101">
    <property type="entry name" value="METHYLMALONYL-COA MUTASE, MITOCHONDRIAL-RELATED"/>
    <property type="match status" value="1"/>
</dbReference>
<feature type="domain" description="Methylmalonyl-CoA mutase alpha/beta chain catalytic" evidence="6">
    <location>
        <begin position="139"/>
        <end position="474"/>
    </location>
</feature>
<protein>
    <submittedName>
        <fullName evidence="7">Methylmalonyl-CoA mutase</fullName>
    </submittedName>
</protein>